<name>A0A4S4AX43_9RHOO</name>
<accession>A0A4S4AX43</accession>
<dbReference type="AlphaFoldDB" id="A0A4S4AX43"/>
<dbReference type="OrthoDB" id="9794387at2"/>
<comment type="subcellular location">
    <subcellularLocation>
        <location evidence="1">Cytoplasm</location>
    </subcellularLocation>
</comment>
<keyword evidence="4" id="KW-0560">Oxidoreductase</keyword>
<dbReference type="InterPro" id="IPR051721">
    <property type="entry name" value="Biopterin_syn/organic_redct"/>
</dbReference>
<dbReference type="PANTHER" id="PTHR44085:SF2">
    <property type="entry name" value="SEPIAPTERIN REDUCTASE"/>
    <property type="match status" value="1"/>
</dbReference>
<dbReference type="InterPro" id="IPR036291">
    <property type="entry name" value="NAD(P)-bd_dom_sf"/>
</dbReference>
<evidence type="ECO:0000256" key="2">
    <source>
        <dbReference type="ARBA" id="ARBA00022490"/>
    </source>
</evidence>
<evidence type="ECO:0000256" key="1">
    <source>
        <dbReference type="ARBA" id="ARBA00004496"/>
    </source>
</evidence>
<dbReference type="PROSITE" id="PS00061">
    <property type="entry name" value="ADH_SHORT"/>
    <property type="match status" value="1"/>
</dbReference>
<dbReference type="EMBL" id="SSOC01000006">
    <property type="protein sequence ID" value="THF63178.1"/>
    <property type="molecule type" value="Genomic_DNA"/>
</dbReference>
<dbReference type="PANTHER" id="PTHR44085">
    <property type="entry name" value="SEPIAPTERIN REDUCTASE"/>
    <property type="match status" value="1"/>
</dbReference>
<dbReference type="GO" id="GO:0006729">
    <property type="term" value="P:tetrahydrobiopterin biosynthetic process"/>
    <property type="evidence" value="ECO:0007669"/>
    <property type="project" value="TreeGrafter"/>
</dbReference>
<evidence type="ECO:0000313" key="6">
    <source>
        <dbReference type="Proteomes" id="UP000308430"/>
    </source>
</evidence>
<dbReference type="InterPro" id="IPR002347">
    <property type="entry name" value="SDR_fam"/>
</dbReference>
<keyword evidence="3" id="KW-0521">NADP</keyword>
<reference evidence="5 6" key="1">
    <citation type="submission" date="2019-04" db="EMBL/GenBank/DDBJ databases">
        <title>Azoarcus nasutitermitis sp. nov. isolated from termite nest.</title>
        <authorList>
            <person name="Lin S.-Y."/>
            <person name="Hameed A."/>
            <person name="Hsu Y.-H."/>
            <person name="Young C.-C."/>
        </authorList>
    </citation>
    <scope>NUCLEOTIDE SEQUENCE [LARGE SCALE GENOMIC DNA]</scope>
    <source>
        <strain evidence="5 6">CC-YHH838</strain>
    </source>
</reference>
<dbReference type="SUPFAM" id="SSF51735">
    <property type="entry name" value="NAD(P)-binding Rossmann-fold domains"/>
    <property type="match status" value="1"/>
</dbReference>
<evidence type="ECO:0000313" key="5">
    <source>
        <dbReference type="EMBL" id="THF63178.1"/>
    </source>
</evidence>
<sequence>MSALAIVTGAGSGIGEALSARLVERGDTVLAIGRRPAPLQALAERHRGRVETLALDVGAEDAPQRVLAALGGRAPARVVHNAGVLAPAGPLTEVERADFTAHLQTNLLAPLFLTQALLPVLAPGARILHISSGAAHHPLAGWGPYCVSKSALHMLYQCWREELRERGILVGSARPGVVDTPMQAQIRKLAEADFPDVEAFRQLKANGQLATPDTVARFLCWLLFDADAARFSERENDIRDAALAPLWQNA</sequence>
<dbReference type="GO" id="GO:0004757">
    <property type="term" value="F:sepiapterin reductase (NADP+) activity"/>
    <property type="evidence" value="ECO:0007669"/>
    <property type="project" value="TreeGrafter"/>
</dbReference>
<dbReference type="GO" id="GO:0005737">
    <property type="term" value="C:cytoplasm"/>
    <property type="evidence" value="ECO:0007669"/>
    <property type="project" value="UniProtKB-SubCell"/>
</dbReference>
<comment type="caution">
    <text evidence="5">The sequence shown here is derived from an EMBL/GenBank/DDBJ whole genome shotgun (WGS) entry which is preliminary data.</text>
</comment>
<dbReference type="Gene3D" id="3.40.50.720">
    <property type="entry name" value="NAD(P)-binding Rossmann-like Domain"/>
    <property type="match status" value="1"/>
</dbReference>
<dbReference type="Proteomes" id="UP000308430">
    <property type="component" value="Unassembled WGS sequence"/>
</dbReference>
<evidence type="ECO:0000256" key="4">
    <source>
        <dbReference type="ARBA" id="ARBA00023002"/>
    </source>
</evidence>
<proteinExistence type="predicted"/>
<dbReference type="InterPro" id="IPR020904">
    <property type="entry name" value="Sc_DH/Rdtase_CS"/>
</dbReference>
<organism evidence="5 6">
    <name type="scientific">Pseudothauera nasutitermitis</name>
    <dbReference type="NCBI Taxonomy" id="2565930"/>
    <lineage>
        <taxon>Bacteria</taxon>
        <taxon>Pseudomonadati</taxon>
        <taxon>Pseudomonadota</taxon>
        <taxon>Betaproteobacteria</taxon>
        <taxon>Rhodocyclales</taxon>
        <taxon>Zoogloeaceae</taxon>
        <taxon>Pseudothauera</taxon>
    </lineage>
</organism>
<gene>
    <name evidence="5" type="ORF">E6C76_16390</name>
</gene>
<keyword evidence="6" id="KW-1185">Reference proteome</keyword>
<dbReference type="Pfam" id="PF00106">
    <property type="entry name" value="adh_short"/>
    <property type="match status" value="1"/>
</dbReference>
<dbReference type="PRINTS" id="PR00081">
    <property type="entry name" value="GDHRDH"/>
</dbReference>
<keyword evidence="2" id="KW-0963">Cytoplasm</keyword>
<protein>
    <submittedName>
        <fullName evidence="5">SDR family NAD(P)-dependent oxidoreductase</fullName>
    </submittedName>
</protein>
<evidence type="ECO:0000256" key="3">
    <source>
        <dbReference type="ARBA" id="ARBA00022857"/>
    </source>
</evidence>